<dbReference type="EMBL" id="JAQHRD010000001">
    <property type="protein sequence ID" value="KAJ6446122.1"/>
    <property type="molecule type" value="Genomic_DNA"/>
</dbReference>
<evidence type="ECO:0000313" key="2">
    <source>
        <dbReference type="Proteomes" id="UP001163105"/>
    </source>
</evidence>
<gene>
    <name evidence="1" type="ORF">O9K51_00891</name>
</gene>
<keyword evidence="2" id="KW-1185">Reference proteome</keyword>
<evidence type="ECO:0000313" key="1">
    <source>
        <dbReference type="EMBL" id="KAJ6446122.1"/>
    </source>
</evidence>
<comment type="caution">
    <text evidence="1">The sequence shown here is derived from an EMBL/GenBank/DDBJ whole genome shotgun (WGS) entry which is preliminary data.</text>
</comment>
<proteinExistence type="predicted"/>
<organism evidence="1 2">
    <name type="scientific">Purpureocillium lavendulum</name>
    <dbReference type="NCBI Taxonomy" id="1247861"/>
    <lineage>
        <taxon>Eukaryota</taxon>
        <taxon>Fungi</taxon>
        <taxon>Dikarya</taxon>
        <taxon>Ascomycota</taxon>
        <taxon>Pezizomycotina</taxon>
        <taxon>Sordariomycetes</taxon>
        <taxon>Hypocreomycetidae</taxon>
        <taxon>Hypocreales</taxon>
        <taxon>Ophiocordycipitaceae</taxon>
        <taxon>Purpureocillium</taxon>
    </lineage>
</organism>
<dbReference type="AlphaFoldDB" id="A0AB34G3V7"/>
<sequence>MAPLHQKIQNNNITMKITAILGAIFVGLAVALPPQLERPQPEMWGIRCKKTADCTGCFGGELSKHLAQLAKNGTYGAVCSECVWPRSEFCQWKYLRGKDLQAVLDEVRALHRDAHSK</sequence>
<accession>A0AB34G3V7</accession>
<reference evidence="1" key="1">
    <citation type="submission" date="2023-01" db="EMBL/GenBank/DDBJ databases">
        <title>The growth and conidiation of Purpureocillium lavendulum are regulated by nitrogen source and histone H3K14 acetylation.</title>
        <authorList>
            <person name="Tang P."/>
            <person name="Han J."/>
            <person name="Zhang C."/>
            <person name="Tang P."/>
            <person name="Qi F."/>
            <person name="Zhang K."/>
            <person name="Liang L."/>
        </authorList>
    </citation>
    <scope>NUCLEOTIDE SEQUENCE</scope>
    <source>
        <strain evidence="1">YMF1.00683</strain>
    </source>
</reference>
<protein>
    <submittedName>
        <fullName evidence="1">Uncharacterized protein</fullName>
    </submittedName>
</protein>
<dbReference type="Proteomes" id="UP001163105">
    <property type="component" value="Unassembled WGS sequence"/>
</dbReference>
<name>A0AB34G3V7_9HYPO</name>